<keyword evidence="7" id="KW-0813">Transport</keyword>
<dbReference type="CDD" id="cd00038">
    <property type="entry name" value="CAP_ED"/>
    <property type="match status" value="1"/>
</dbReference>
<dbReference type="AlphaFoldDB" id="A0A6F8VAY6"/>
<keyword evidence="7" id="KW-0407">Ion channel</keyword>
<keyword evidence="7" id="KW-0406">Ion transport</keyword>
<dbReference type="GO" id="GO:0005886">
    <property type="term" value="C:plasma membrane"/>
    <property type="evidence" value="ECO:0007669"/>
    <property type="project" value="UniProtKB-SubCell"/>
</dbReference>
<evidence type="ECO:0000313" key="9">
    <source>
        <dbReference type="EMBL" id="BCB27003.1"/>
    </source>
</evidence>
<reference evidence="10" key="1">
    <citation type="submission" date="2020-03" db="EMBL/GenBank/DDBJ databases">
        <title>Complete genome sequence of sulfur-oxidizing bacterium skT11.</title>
        <authorList>
            <person name="Kanda M."/>
            <person name="Kojima H."/>
            <person name="Fukui M."/>
        </authorList>
    </citation>
    <scope>NUCLEOTIDE SEQUENCE [LARGE SCALE GENOMIC DNA]</scope>
    <source>
        <strain evidence="10">skT11</strain>
    </source>
</reference>
<dbReference type="InterPro" id="IPR006685">
    <property type="entry name" value="MscS_channel_2nd"/>
</dbReference>
<dbReference type="SUPFAM" id="SSF82689">
    <property type="entry name" value="Mechanosensitive channel protein MscS (YggB), C-terminal domain"/>
    <property type="match status" value="1"/>
</dbReference>
<dbReference type="InterPro" id="IPR011066">
    <property type="entry name" value="MscS_channel_C_sf"/>
</dbReference>
<evidence type="ECO:0000259" key="8">
    <source>
        <dbReference type="PROSITE" id="PS50042"/>
    </source>
</evidence>
<keyword evidence="7" id="KW-0997">Cell inner membrane</keyword>
<evidence type="ECO:0000256" key="3">
    <source>
        <dbReference type="ARBA" id="ARBA00022475"/>
    </source>
</evidence>
<keyword evidence="6 7" id="KW-0472">Membrane</keyword>
<name>A0A6F8VAY6_9PROT</name>
<evidence type="ECO:0000256" key="5">
    <source>
        <dbReference type="ARBA" id="ARBA00022989"/>
    </source>
</evidence>
<feature type="transmembrane region" description="Helical" evidence="7">
    <location>
        <begin position="76"/>
        <end position="96"/>
    </location>
</feature>
<gene>
    <name evidence="9" type="ORF">SKTS_18890</name>
</gene>
<dbReference type="Pfam" id="PF00027">
    <property type="entry name" value="cNMP_binding"/>
    <property type="match status" value="1"/>
</dbReference>
<dbReference type="PROSITE" id="PS00889">
    <property type="entry name" value="CNMP_BINDING_2"/>
    <property type="match status" value="1"/>
</dbReference>
<dbReference type="PANTHER" id="PTHR30221">
    <property type="entry name" value="SMALL-CONDUCTANCE MECHANOSENSITIVE CHANNEL"/>
    <property type="match status" value="1"/>
</dbReference>
<evidence type="ECO:0000256" key="2">
    <source>
        <dbReference type="ARBA" id="ARBA00008017"/>
    </source>
</evidence>
<feature type="domain" description="Cyclic nucleotide-binding" evidence="8">
    <location>
        <begin position="352"/>
        <end position="471"/>
    </location>
</feature>
<comment type="similarity">
    <text evidence="2 7">Belongs to the MscS (TC 1.A.23) family.</text>
</comment>
<dbReference type="SMART" id="SM00100">
    <property type="entry name" value="cNMP"/>
    <property type="match status" value="1"/>
</dbReference>
<dbReference type="InterPro" id="IPR045275">
    <property type="entry name" value="MscS_archaea/bacteria_type"/>
</dbReference>
<dbReference type="SUPFAM" id="SSF50182">
    <property type="entry name" value="Sm-like ribonucleoproteins"/>
    <property type="match status" value="1"/>
</dbReference>
<dbReference type="Pfam" id="PF00924">
    <property type="entry name" value="MS_channel_2nd"/>
    <property type="match status" value="1"/>
</dbReference>
<dbReference type="EMBL" id="AP022853">
    <property type="protein sequence ID" value="BCB27003.1"/>
    <property type="molecule type" value="Genomic_DNA"/>
</dbReference>
<evidence type="ECO:0000256" key="6">
    <source>
        <dbReference type="ARBA" id="ARBA00023136"/>
    </source>
</evidence>
<dbReference type="Proteomes" id="UP000502260">
    <property type="component" value="Chromosome"/>
</dbReference>
<feature type="transmembrane region" description="Helical" evidence="7">
    <location>
        <begin position="45"/>
        <end position="70"/>
    </location>
</feature>
<evidence type="ECO:0000256" key="7">
    <source>
        <dbReference type="RuleBase" id="RU369025"/>
    </source>
</evidence>
<sequence>MNELQRISAFAWHQDIAYLIGIVLLAALLLYRFKPAVRRTLANTLGFFFACLGGLFISGIVDHLGFAGAASALHELFIVAEGMAVIRLSGLFVFRILLPLVRLTPPSILEDMLVILAYIIWGMVRLRYAGVDLSGIVTTSAVITAVIAFSMQDTLGNILGGLALELDNSFEIGDWIKADDVIGKVVDIRWRSTSIETRNWETVVIPNSVLMKTKFSVLGKRVGQPEQWRRWVWFNVDYSVPPVRVTNIVENAIQAADIPLVAKQPAPNCIMMDFDKSSARYAVRYWLTDLANDDPTDSAVRTHIYTALARAGIRLPVPEQNVHVIKEGEKQDQARHTRETNRRIAALRKIDLFRLFSESELHAVAESLKFAPFAKGDAITTQGAVAHWLYILTEGETDVVLETPNGKRTLNSIKAPSFFGEMGMMTGAPRSATVTAKTDVECYRLDKKSFESIIHSRPSMAEEITQVLVARQAELHSVQDDLAEAQRSQAQQHSEILSMVKRFFGL</sequence>
<dbReference type="InterPro" id="IPR023408">
    <property type="entry name" value="MscS_beta-dom_sf"/>
</dbReference>
<proteinExistence type="inferred from homology"/>
<comment type="subcellular location">
    <subcellularLocation>
        <location evidence="7">Cell inner membrane</location>
        <topology evidence="7">Multi-pass membrane protein</topology>
    </subcellularLocation>
    <subcellularLocation>
        <location evidence="1">Cell membrane</location>
        <topology evidence="1">Multi-pass membrane protein</topology>
    </subcellularLocation>
</comment>
<dbReference type="InterPro" id="IPR018490">
    <property type="entry name" value="cNMP-bd_dom_sf"/>
</dbReference>
<dbReference type="Gene3D" id="2.60.120.10">
    <property type="entry name" value="Jelly Rolls"/>
    <property type="match status" value="1"/>
</dbReference>
<dbReference type="PROSITE" id="PS50042">
    <property type="entry name" value="CNMP_BINDING_3"/>
    <property type="match status" value="1"/>
</dbReference>
<dbReference type="SUPFAM" id="SSF51206">
    <property type="entry name" value="cAMP-binding domain-like"/>
    <property type="match status" value="1"/>
</dbReference>
<dbReference type="Gene3D" id="2.30.30.60">
    <property type="match status" value="1"/>
</dbReference>
<feature type="transmembrane region" description="Helical" evidence="7">
    <location>
        <begin position="130"/>
        <end position="149"/>
    </location>
</feature>
<dbReference type="InterPro" id="IPR010920">
    <property type="entry name" value="LSM_dom_sf"/>
</dbReference>
<dbReference type="PANTHER" id="PTHR30221:SF1">
    <property type="entry name" value="SMALL-CONDUCTANCE MECHANOSENSITIVE CHANNEL"/>
    <property type="match status" value="1"/>
</dbReference>
<dbReference type="InterPro" id="IPR018488">
    <property type="entry name" value="cNMP-bd_CS"/>
</dbReference>
<accession>A0A6F8VAY6</accession>
<dbReference type="RefSeq" id="WP_173063853.1">
    <property type="nucleotide sequence ID" value="NZ_AP022853.1"/>
</dbReference>
<keyword evidence="3" id="KW-1003">Cell membrane</keyword>
<dbReference type="Gene3D" id="3.30.70.100">
    <property type="match status" value="1"/>
</dbReference>
<comment type="function">
    <text evidence="7">Mechanosensitive channel that participates in the regulation of osmotic pressure changes within the cell, opening in response to stretch forces in the membrane lipid bilayer, without the need for other proteins. Contributes to normal resistance to hypoosmotic shock. Forms an ion channel of 1.0 nanosiemens conductance with a slight preference for anions.</text>
</comment>
<protein>
    <recommendedName>
        <fullName evidence="7">Small-conductance mechanosensitive channel</fullName>
    </recommendedName>
</protein>
<dbReference type="InterPro" id="IPR049278">
    <property type="entry name" value="MS_channel_C"/>
</dbReference>
<evidence type="ECO:0000256" key="1">
    <source>
        <dbReference type="ARBA" id="ARBA00004651"/>
    </source>
</evidence>
<feature type="transmembrane region" description="Helical" evidence="7">
    <location>
        <begin position="16"/>
        <end position="33"/>
    </location>
</feature>
<keyword evidence="4 7" id="KW-0812">Transmembrane</keyword>
<keyword evidence="5 7" id="KW-1133">Transmembrane helix</keyword>
<dbReference type="KEGG" id="slac:SKTS_18890"/>
<evidence type="ECO:0000313" key="10">
    <source>
        <dbReference type="Proteomes" id="UP000502260"/>
    </source>
</evidence>
<comment type="subunit">
    <text evidence="7">Homoheptamer.</text>
</comment>
<dbReference type="InterPro" id="IPR000595">
    <property type="entry name" value="cNMP-bd_dom"/>
</dbReference>
<dbReference type="InterPro" id="IPR014710">
    <property type="entry name" value="RmlC-like_jellyroll"/>
</dbReference>
<evidence type="ECO:0000256" key="4">
    <source>
        <dbReference type="ARBA" id="ARBA00022692"/>
    </source>
</evidence>
<dbReference type="PRINTS" id="PR00103">
    <property type="entry name" value="CAMPKINASE"/>
</dbReference>
<dbReference type="GO" id="GO:0008381">
    <property type="term" value="F:mechanosensitive monoatomic ion channel activity"/>
    <property type="evidence" value="ECO:0007669"/>
    <property type="project" value="InterPro"/>
</dbReference>
<dbReference type="Pfam" id="PF21082">
    <property type="entry name" value="MS_channel_3rd"/>
    <property type="match status" value="1"/>
</dbReference>
<organism evidence="9 10">
    <name type="scientific">Sulfurimicrobium lacus</name>
    <dbReference type="NCBI Taxonomy" id="2715678"/>
    <lineage>
        <taxon>Bacteria</taxon>
        <taxon>Pseudomonadati</taxon>
        <taxon>Pseudomonadota</taxon>
        <taxon>Betaproteobacteria</taxon>
        <taxon>Nitrosomonadales</taxon>
        <taxon>Sulfuricellaceae</taxon>
        <taxon>Sulfurimicrobium</taxon>
    </lineage>
</organism>
<keyword evidence="10" id="KW-1185">Reference proteome</keyword>